<reference evidence="2 3" key="1">
    <citation type="submission" date="2020-08" db="EMBL/GenBank/DDBJ databases">
        <title>Plant Genome Project.</title>
        <authorList>
            <person name="Zhang R.-G."/>
        </authorList>
    </citation>
    <scope>NUCLEOTIDE SEQUENCE [LARGE SCALE GENOMIC DNA]</scope>
    <source>
        <tissue evidence="2">Rhizome</tissue>
    </source>
</reference>
<gene>
    <name evidence="2" type="ORF">ZIOFF_018557</name>
</gene>
<sequence>MIGLIAGVEPHRSNAAVMESCGKRRSCDSWRAASGGAGDGNTGIMDETVLFLVFRSINWEPRLICLAACVSRRLRAVARRVLFRELCVARAPRMAAALTAGGAAPAGRLGGGWHALAKLLFFCCGCAAATRFFAPVERPAKGHFVAESRFSKTSGRSFLPRRCWGDLLYVSDTCEHAASTGGGEDLGAYRGVFRGFVRSRTRAWLIGKRAELEVRTRCPYCGARVWSMTAAGLVPRSASRRLGAHHGSLEYFVCVHGHLHGYCWLAHLSSSSSSSGDHYSSSSSSSSSGEDDKLQEEEEGDEGRVQF</sequence>
<dbReference type="EMBL" id="JACMSC010000005">
    <property type="protein sequence ID" value="KAG6521438.1"/>
    <property type="molecule type" value="Genomic_DNA"/>
</dbReference>
<organism evidence="2 3">
    <name type="scientific">Zingiber officinale</name>
    <name type="common">Ginger</name>
    <name type="synonym">Amomum zingiber</name>
    <dbReference type="NCBI Taxonomy" id="94328"/>
    <lineage>
        <taxon>Eukaryota</taxon>
        <taxon>Viridiplantae</taxon>
        <taxon>Streptophyta</taxon>
        <taxon>Embryophyta</taxon>
        <taxon>Tracheophyta</taxon>
        <taxon>Spermatophyta</taxon>
        <taxon>Magnoliopsida</taxon>
        <taxon>Liliopsida</taxon>
        <taxon>Zingiberales</taxon>
        <taxon>Zingiberaceae</taxon>
        <taxon>Zingiber</taxon>
    </lineage>
</organism>
<evidence type="ECO:0000313" key="2">
    <source>
        <dbReference type="EMBL" id="KAG6521438.1"/>
    </source>
</evidence>
<name>A0A8J5HGJ8_ZINOF</name>
<dbReference type="Proteomes" id="UP000734854">
    <property type="component" value="Unassembled WGS sequence"/>
</dbReference>
<evidence type="ECO:0000313" key="3">
    <source>
        <dbReference type="Proteomes" id="UP000734854"/>
    </source>
</evidence>
<proteinExistence type="predicted"/>
<evidence type="ECO:0008006" key="4">
    <source>
        <dbReference type="Google" id="ProtNLM"/>
    </source>
</evidence>
<protein>
    <recommendedName>
        <fullName evidence="4">EID1-like F-box protein 3</fullName>
    </recommendedName>
</protein>
<dbReference type="OrthoDB" id="761790at2759"/>
<evidence type="ECO:0000256" key="1">
    <source>
        <dbReference type="SAM" id="MobiDB-lite"/>
    </source>
</evidence>
<dbReference type="InterPro" id="IPR040267">
    <property type="entry name" value="EID1-like"/>
</dbReference>
<accession>A0A8J5HGJ8</accession>
<feature type="region of interest" description="Disordered" evidence="1">
    <location>
        <begin position="271"/>
        <end position="307"/>
    </location>
</feature>
<dbReference type="AlphaFoldDB" id="A0A8J5HGJ8"/>
<keyword evidence="3" id="KW-1185">Reference proteome</keyword>
<dbReference type="PANTHER" id="PTHR31348">
    <property type="entry name" value="EID1-LIKE F-BOX PROTEIN 2-RELATED"/>
    <property type="match status" value="1"/>
</dbReference>
<feature type="compositionally biased region" description="Low complexity" evidence="1">
    <location>
        <begin position="271"/>
        <end position="288"/>
    </location>
</feature>
<dbReference type="PANTHER" id="PTHR31348:SF3">
    <property type="entry name" value="EID1-LIKE F-BOX PROTEIN 3"/>
    <property type="match status" value="1"/>
</dbReference>
<comment type="caution">
    <text evidence="2">The sequence shown here is derived from an EMBL/GenBank/DDBJ whole genome shotgun (WGS) entry which is preliminary data.</text>
</comment>